<protein>
    <submittedName>
        <fullName evidence="1">Uncharacterized protein</fullName>
    </submittedName>
</protein>
<keyword evidence="2" id="KW-1185">Reference proteome</keyword>
<comment type="caution">
    <text evidence="1">The sequence shown here is derived from an EMBL/GenBank/DDBJ whole genome shotgun (WGS) entry which is preliminary data.</text>
</comment>
<proteinExistence type="predicted"/>
<accession>A0A841QC26</accession>
<gene>
    <name evidence="1" type="ORF">HNR55_000283</name>
</gene>
<reference evidence="1 2" key="1">
    <citation type="submission" date="2020-08" db="EMBL/GenBank/DDBJ databases">
        <title>Genomic Encyclopedia of Type Strains, Phase IV (KMG-IV): sequencing the most valuable type-strain genomes for metagenomic binning, comparative biology and taxonomic classification.</title>
        <authorList>
            <person name="Goeker M."/>
        </authorList>
    </citation>
    <scope>NUCLEOTIDE SEQUENCE [LARGE SCALE GENOMIC DNA]</scope>
    <source>
        <strain evidence="1 2">DSM 4491</strain>
    </source>
</reference>
<evidence type="ECO:0000313" key="2">
    <source>
        <dbReference type="Proteomes" id="UP000578000"/>
    </source>
</evidence>
<sequence length="95" mass="10545">MRCYCLQVRRWRCAPGRAEGASAYCEEGGAAEAEAVEGIDRIPELSSNRPWKAMIGLAKDDIPLSDTVWKRTIFQTELIIVEGLVAGAYVLDETR</sequence>
<dbReference type="Proteomes" id="UP000578000">
    <property type="component" value="Unassembled WGS sequence"/>
</dbReference>
<name>A0A841QC26_9PROT</name>
<organism evidence="1 2">
    <name type="scientific">Acetobacter lovaniensis</name>
    <dbReference type="NCBI Taxonomy" id="104100"/>
    <lineage>
        <taxon>Bacteria</taxon>
        <taxon>Pseudomonadati</taxon>
        <taxon>Pseudomonadota</taxon>
        <taxon>Alphaproteobacteria</taxon>
        <taxon>Acetobacterales</taxon>
        <taxon>Acetobacteraceae</taxon>
        <taxon>Acetobacter</taxon>
    </lineage>
</organism>
<dbReference type="AlphaFoldDB" id="A0A841QC26"/>
<evidence type="ECO:0000313" key="1">
    <source>
        <dbReference type="EMBL" id="MBB6455722.1"/>
    </source>
</evidence>
<dbReference type="RefSeq" id="WP_166110316.1">
    <property type="nucleotide sequence ID" value="NZ_BAABDB010000006.1"/>
</dbReference>
<dbReference type="EMBL" id="JACHIE010000001">
    <property type="protein sequence ID" value="MBB6455722.1"/>
    <property type="molecule type" value="Genomic_DNA"/>
</dbReference>